<comment type="caution">
    <text evidence="3">The sequence shown here is derived from an EMBL/GenBank/DDBJ whole genome shotgun (WGS) entry which is preliminary data.</text>
</comment>
<feature type="domain" description="Retrovirus-related Pol polyprotein from transposon TNT 1-94-like beta-barrel" evidence="2">
    <location>
        <begin position="237"/>
        <end position="287"/>
    </location>
</feature>
<dbReference type="EMBL" id="BKCJ010488473">
    <property type="protein sequence ID" value="GFA79073.1"/>
    <property type="molecule type" value="Genomic_DNA"/>
</dbReference>
<name>A0A699K8J6_TANCI</name>
<protein>
    <submittedName>
        <fullName evidence="3">Retrovirus-related Pol polyprotein from transposon TNT 1-94</fullName>
    </submittedName>
</protein>
<dbReference type="AlphaFoldDB" id="A0A699K8J6"/>
<evidence type="ECO:0000256" key="1">
    <source>
        <dbReference type="SAM" id="MobiDB-lite"/>
    </source>
</evidence>
<dbReference type="InterPro" id="IPR054722">
    <property type="entry name" value="PolX-like_BBD"/>
</dbReference>
<dbReference type="Pfam" id="PF14223">
    <property type="entry name" value="Retrotran_gag_2"/>
    <property type="match status" value="1"/>
</dbReference>
<evidence type="ECO:0000259" key="2">
    <source>
        <dbReference type="Pfam" id="PF22936"/>
    </source>
</evidence>
<accession>A0A699K8J6</accession>
<sequence length="314" mass="34875">MSSHKFDLEKFNGSNDFTLWKVKMRVLLVQQGCAVALEGEDKFPKDMKEKVKKEIMAKAHSAILLSVTDEVLREVVDQTTASELWDKLCEKNNSLTNRLYQKQWLYTLWMSESTQVKDHLDTFNHIILDLQGVGVKVDDEDQALILLCSLFCSYENFVDTMLTTISVNDVKDALLSKELKRKVSGNEGSGSGLFAGRGRSHERNNGNESAVVVQDGSDNGDFGDVLTVCSASTADTWIMDTGASHHMTFSHDLLTSFKEWNGTVKLGDDVVLAIKEEVKKEIMAKAHSAILLSVTNEVLREAVSEAATVHSPDV</sequence>
<dbReference type="PANTHER" id="PTHR47481">
    <property type="match status" value="1"/>
</dbReference>
<proteinExistence type="predicted"/>
<organism evidence="3">
    <name type="scientific">Tanacetum cinerariifolium</name>
    <name type="common">Dalmatian daisy</name>
    <name type="synonym">Chrysanthemum cinerariifolium</name>
    <dbReference type="NCBI Taxonomy" id="118510"/>
    <lineage>
        <taxon>Eukaryota</taxon>
        <taxon>Viridiplantae</taxon>
        <taxon>Streptophyta</taxon>
        <taxon>Embryophyta</taxon>
        <taxon>Tracheophyta</taxon>
        <taxon>Spermatophyta</taxon>
        <taxon>Magnoliopsida</taxon>
        <taxon>eudicotyledons</taxon>
        <taxon>Gunneridae</taxon>
        <taxon>Pentapetalae</taxon>
        <taxon>asterids</taxon>
        <taxon>campanulids</taxon>
        <taxon>Asterales</taxon>
        <taxon>Asteraceae</taxon>
        <taxon>Asteroideae</taxon>
        <taxon>Anthemideae</taxon>
        <taxon>Anthemidinae</taxon>
        <taxon>Tanacetum</taxon>
    </lineage>
</organism>
<gene>
    <name evidence="3" type="ORF">Tci_651045</name>
</gene>
<reference evidence="3" key="1">
    <citation type="journal article" date="2019" name="Sci. Rep.">
        <title>Draft genome of Tanacetum cinerariifolium, the natural source of mosquito coil.</title>
        <authorList>
            <person name="Yamashiro T."/>
            <person name="Shiraishi A."/>
            <person name="Satake H."/>
            <person name="Nakayama K."/>
        </authorList>
    </citation>
    <scope>NUCLEOTIDE SEQUENCE</scope>
</reference>
<evidence type="ECO:0000313" key="3">
    <source>
        <dbReference type="EMBL" id="GFA79073.1"/>
    </source>
</evidence>
<dbReference type="PANTHER" id="PTHR47481:SF22">
    <property type="entry name" value="RETROTRANSPOSON GAG DOMAIN-CONTAINING PROTEIN"/>
    <property type="match status" value="1"/>
</dbReference>
<feature type="region of interest" description="Disordered" evidence="1">
    <location>
        <begin position="183"/>
        <end position="205"/>
    </location>
</feature>
<dbReference type="Pfam" id="PF22936">
    <property type="entry name" value="Pol_BBD"/>
    <property type="match status" value="1"/>
</dbReference>